<dbReference type="PANTHER" id="PTHR22914:SF46">
    <property type="entry name" value="CHITIN SYNTHASE"/>
    <property type="match status" value="1"/>
</dbReference>
<dbReference type="GO" id="GO:0004100">
    <property type="term" value="F:chitin synthase activity"/>
    <property type="evidence" value="ECO:0007669"/>
    <property type="project" value="UniProtKB-EC"/>
</dbReference>
<feature type="transmembrane region" description="Helical" evidence="9">
    <location>
        <begin position="534"/>
        <end position="552"/>
    </location>
</feature>
<gene>
    <name evidence="10" type="ORF">TWF506_009172</name>
</gene>
<dbReference type="InterPro" id="IPR004835">
    <property type="entry name" value="Chitin_synth"/>
</dbReference>
<dbReference type="SUPFAM" id="SSF53448">
    <property type="entry name" value="Nucleotide-diphospho-sugar transferases"/>
    <property type="match status" value="1"/>
</dbReference>
<feature type="region of interest" description="Disordered" evidence="8">
    <location>
        <begin position="835"/>
        <end position="922"/>
    </location>
</feature>
<feature type="transmembrane region" description="Helical" evidence="9">
    <location>
        <begin position="559"/>
        <end position="578"/>
    </location>
</feature>
<feature type="compositionally biased region" description="Acidic residues" evidence="8">
    <location>
        <begin position="604"/>
        <end position="613"/>
    </location>
</feature>
<feature type="region of interest" description="Disordered" evidence="8">
    <location>
        <begin position="595"/>
        <end position="618"/>
    </location>
</feature>
<name>A0AAN8NDB7_9PEZI</name>
<evidence type="ECO:0000256" key="1">
    <source>
        <dbReference type="ARBA" id="ARBA00004141"/>
    </source>
</evidence>
<evidence type="ECO:0000313" key="11">
    <source>
        <dbReference type="Proteomes" id="UP001307849"/>
    </source>
</evidence>
<reference evidence="10 11" key="1">
    <citation type="submission" date="2019-10" db="EMBL/GenBank/DDBJ databases">
        <authorList>
            <person name="Palmer J.M."/>
        </authorList>
    </citation>
    <scope>NUCLEOTIDE SEQUENCE [LARGE SCALE GENOMIC DNA]</scope>
    <source>
        <strain evidence="10 11">TWF506</strain>
    </source>
</reference>
<dbReference type="EC" id="2.4.1.16" evidence="2"/>
<evidence type="ECO:0000256" key="9">
    <source>
        <dbReference type="SAM" id="Phobius"/>
    </source>
</evidence>
<dbReference type="GO" id="GO:0071944">
    <property type="term" value="C:cell periphery"/>
    <property type="evidence" value="ECO:0007669"/>
    <property type="project" value="TreeGrafter"/>
</dbReference>
<evidence type="ECO:0000256" key="5">
    <source>
        <dbReference type="ARBA" id="ARBA00022692"/>
    </source>
</evidence>
<comment type="caution">
    <text evidence="10">The sequence shown here is derived from an EMBL/GenBank/DDBJ whole genome shotgun (WGS) entry which is preliminary data.</text>
</comment>
<dbReference type="GO" id="GO:0016020">
    <property type="term" value="C:membrane"/>
    <property type="evidence" value="ECO:0007669"/>
    <property type="project" value="UniProtKB-SubCell"/>
</dbReference>
<protein>
    <recommendedName>
        <fullName evidence="2">chitin synthase</fullName>
        <ecNumber evidence="2">2.4.1.16</ecNumber>
    </recommendedName>
</protein>
<feature type="transmembrane region" description="Helical" evidence="9">
    <location>
        <begin position="63"/>
        <end position="92"/>
    </location>
</feature>
<dbReference type="Pfam" id="PF03142">
    <property type="entry name" value="Chitin_synth_2"/>
    <property type="match status" value="1"/>
</dbReference>
<keyword evidence="7 9" id="KW-0472">Membrane</keyword>
<feature type="transmembrane region" description="Helical" evidence="9">
    <location>
        <begin position="149"/>
        <end position="174"/>
    </location>
</feature>
<proteinExistence type="predicted"/>
<keyword evidence="11" id="KW-1185">Reference proteome</keyword>
<evidence type="ECO:0000256" key="6">
    <source>
        <dbReference type="ARBA" id="ARBA00022989"/>
    </source>
</evidence>
<feature type="compositionally biased region" description="Polar residues" evidence="8">
    <location>
        <begin position="835"/>
        <end position="847"/>
    </location>
</feature>
<evidence type="ECO:0000256" key="7">
    <source>
        <dbReference type="ARBA" id="ARBA00023136"/>
    </source>
</evidence>
<keyword evidence="3" id="KW-0328">Glycosyltransferase</keyword>
<dbReference type="GO" id="GO:0006031">
    <property type="term" value="P:chitin biosynthetic process"/>
    <property type="evidence" value="ECO:0007669"/>
    <property type="project" value="TreeGrafter"/>
</dbReference>
<evidence type="ECO:0000313" key="10">
    <source>
        <dbReference type="EMBL" id="KAK6513010.1"/>
    </source>
</evidence>
<dbReference type="EMBL" id="JAVHJM010000006">
    <property type="protein sequence ID" value="KAK6513010.1"/>
    <property type="molecule type" value="Genomic_DNA"/>
</dbReference>
<keyword evidence="5 9" id="KW-0812">Transmembrane</keyword>
<dbReference type="Proteomes" id="UP001307849">
    <property type="component" value="Unassembled WGS sequence"/>
</dbReference>
<feature type="compositionally biased region" description="Basic residues" evidence="8">
    <location>
        <begin position="890"/>
        <end position="899"/>
    </location>
</feature>
<evidence type="ECO:0000256" key="2">
    <source>
        <dbReference type="ARBA" id="ARBA00012543"/>
    </source>
</evidence>
<dbReference type="Gene3D" id="3.90.550.10">
    <property type="entry name" value="Spore Coat Polysaccharide Biosynthesis Protein SpsA, Chain A"/>
    <property type="match status" value="1"/>
</dbReference>
<evidence type="ECO:0000256" key="4">
    <source>
        <dbReference type="ARBA" id="ARBA00022679"/>
    </source>
</evidence>
<evidence type="ECO:0000256" key="3">
    <source>
        <dbReference type="ARBA" id="ARBA00022676"/>
    </source>
</evidence>
<dbReference type="GO" id="GO:0030428">
    <property type="term" value="C:cell septum"/>
    <property type="evidence" value="ECO:0007669"/>
    <property type="project" value="TreeGrafter"/>
</dbReference>
<organism evidence="10 11">
    <name type="scientific">Arthrobotrys conoides</name>
    <dbReference type="NCBI Taxonomy" id="74498"/>
    <lineage>
        <taxon>Eukaryota</taxon>
        <taxon>Fungi</taxon>
        <taxon>Dikarya</taxon>
        <taxon>Ascomycota</taxon>
        <taxon>Pezizomycotina</taxon>
        <taxon>Orbiliomycetes</taxon>
        <taxon>Orbiliales</taxon>
        <taxon>Orbiliaceae</taxon>
        <taxon>Arthrobotrys</taxon>
    </lineage>
</organism>
<comment type="subcellular location">
    <subcellularLocation>
        <location evidence="1">Membrane</location>
        <topology evidence="1">Multi-pass membrane protein</topology>
    </subcellularLocation>
</comment>
<accession>A0AAN8NDB7</accession>
<sequence>METTKEACYGSGFTCSEVSRPYDFGIMATPGDEVPPGFNFGDVPSGTSPIEGTPPIVIKPSDIAFLVLGGIVFLAIIMEWFAWLASFLYCFYHCWIKAFRSKDWIKVILTTFMIFIFTALRLFFIPVVIVSVPLPASIRARLPDTWATLLQLVAFYAFVVLLMFPGAIIIYNMFNKQIGKKARYANFINDNSPKVIVIMPCYNESTENVMKCINSITNQEYPMTCLHICLSFDSDEISPEYLEVLTRLGVPIVRKSKYPISIDVRYQGTRVTVSRYKHGGKRHTQKKTFQMVDRLYEKYLERQDDVYLLFIDSDCVLDKYCIQNFMYDMDFLPRKKKKGSQIMAMTGVITSRVEKKQGSFITLLQDMEYIHGQLFERAIESTCGAVTCLPGALTCLKFSAFRNMSVFYFADMADKHDNPFDYGQYHLGEDRWLTHLFMIGAKRSYQIGFSTSAFCKTEACSTWNSLVNQRTRWFKGFVTNEAALLTDWQLWKRYPLLCLFRMMQDTIRTTALLLVLLILSLMTEVQLIESLPLPLIALSLGLNWFFMFFYGLQLGRKKAFLYPVLFLANPVLNWWYLIASVYSYKRRSWGGPRVQRKVGQIPDTSEEEDESDGLPELSDRERDAIREAALPWRTLSGRFVPARVGGDGLYHRSDLQLPLSGRSSVILPQLLNSDAASTLTRNSEAYLTDHLAPPMLNRNSVFSTFSYDSEVGRLYAPAQTFLHTNGDNLPDLESRYRTPTPLEQYHISIPVPIDAVEGKVEAATQQLSPQQVPPFHVPNHTGDLGAMSLAQIHEAQLDNTLPHAISDNTPPCYHAHRHSVQNTIDILYPPSIVASQPQAEPDTSNRPGSPDSWTRDDDAAFSAGPMNKVPKDPFETPKSQPQSGAGSARSKGKLVKKKPASMEVDDGSLKKKSGILGFLKKH</sequence>
<keyword evidence="6 9" id="KW-1133">Transmembrane helix</keyword>
<dbReference type="PANTHER" id="PTHR22914">
    <property type="entry name" value="CHITIN SYNTHASE"/>
    <property type="match status" value="1"/>
</dbReference>
<keyword evidence="4" id="KW-0808">Transferase</keyword>
<feature type="transmembrane region" description="Helical" evidence="9">
    <location>
        <begin position="510"/>
        <end position="528"/>
    </location>
</feature>
<dbReference type="AlphaFoldDB" id="A0AAN8NDB7"/>
<dbReference type="InterPro" id="IPR029044">
    <property type="entry name" value="Nucleotide-diphossugar_trans"/>
</dbReference>
<evidence type="ECO:0000256" key="8">
    <source>
        <dbReference type="SAM" id="MobiDB-lite"/>
    </source>
</evidence>
<feature type="transmembrane region" description="Helical" evidence="9">
    <location>
        <begin position="104"/>
        <end position="129"/>
    </location>
</feature>